<keyword evidence="1" id="KW-0378">Hydrolase</keyword>
<comment type="catalytic activity">
    <reaction evidence="1">
        <text>O-phospho-L-threonyl-[protein] + H2O = L-threonyl-[protein] + phosphate</text>
        <dbReference type="Rhea" id="RHEA:47004"/>
        <dbReference type="Rhea" id="RHEA-COMP:11060"/>
        <dbReference type="Rhea" id="RHEA-COMP:11605"/>
        <dbReference type="ChEBI" id="CHEBI:15377"/>
        <dbReference type="ChEBI" id="CHEBI:30013"/>
        <dbReference type="ChEBI" id="CHEBI:43474"/>
        <dbReference type="ChEBI" id="CHEBI:61977"/>
        <dbReference type="EC" id="3.1.3.16"/>
    </reaction>
</comment>
<accession>U4KYD7</accession>
<organism evidence="4 5">
    <name type="scientific">Pyronema omphalodes (strain CBS 100304)</name>
    <name type="common">Pyronema confluens</name>
    <dbReference type="NCBI Taxonomy" id="1076935"/>
    <lineage>
        <taxon>Eukaryota</taxon>
        <taxon>Fungi</taxon>
        <taxon>Dikarya</taxon>
        <taxon>Ascomycota</taxon>
        <taxon>Pezizomycotina</taxon>
        <taxon>Pezizomycetes</taxon>
        <taxon>Pezizales</taxon>
        <taxon>Pyronemataceae</taxon>
        <taxon>Pyronema</taxon>
    </lineage>
</organism>
<dbReference type="AlphaFoldDB" id="U4KYD7"/>
<dbReference type="OrthoDB" id="25675at2759"/>
<comment type="similarity">
    <text evidence="1">Belongs to the PP2C family.</text>
</comment>
<dbReference type="eggNOG" id="KOG1379">
    <property type="taxonomic scope" value="Eukaryota"/>
</dbReference>
<dbReference type="Gene3D" id="3.60.40.10">
    <property type="entry name" value="PPM-type phosphatase domain"/>
    <property type="match status" value="1"/>
</dbReference>
<evidence type="ECO:0000313" key="5">
    <source>
        <dbReference type="Proteomes" id="UP000018144"/>
    </source>
</evidence>
<dbReference type="PANTHER" id="PTHR12320:SF24">
    <property type="entry name" value="PROTEIN PHOSPHATASE"/>
    <property type="match status" value="1"/>
</dbReference>
<sequence length="447" mass="48828">MRIHGLSSVLRTTLITASRPPRRIPHNAASASASASQARTFFNFGTSKPRLPTHLQQIRNRSNNSSTTSSSLPTQPPNPTSPSPFHFIPSHSLFAKRPPRPFPPPFHTPPTTSFSDPLTSHSLPGRSSRGGSQGARDLDPPEGGRHLRGTTNGDDAILTSPHYLAVADGVGAWNTKSHGHAPLWSRLMLHFWSLELCGGKFGFQRPAEEGGVDPVMSLQEAYHETFMATTNAGARRDQIWQGTTTVCGAVLEGNTVRVVNLGDSVGMVYRPKKAPTAQEIQEKEGAAKRTRWGRKVVEEKEEPGWLLRTKEQWHWFDCPRQLGTNSPDTPAGQAVVQEVEVQDGDILLLATDGLVDNMWDAEILQVIEEVLGEPEEVIEREAGTGGDAGRMKVLASRIVEQAKKTAMDMFAESPYMERSIDEGLGIEGGKWDDISVVAAVCRKGNPE</sequence>
<comment type="cofactor">
    <cofactor evidence="1">
        <name>Mn(2+)</name>
        <dbReference type="ChEBI" id="CHEBI:29035"/>
    </cofactor>
</comment>
<keyword evidence="1" id="KW-0460">Magnesium</keyword>
<dbReference type="PROSITE" id="PS51746">
    <property type="entry name" value="PPM_2"/>
    <property type="match status" value="1"/>
</dbReference>
<keyword evidence="1" id="KW-0479">Metal-binding</keyword>
<dbReference type="EMBL" id="HF935211">
    <property type="protein sequence ID" value="CCX04619.1"/>
    <property type="molecule type" value="Genomic_DNA"/>
</dbReference>
<reference evidence="4 5" key="1">
    <citation type="journal article" date="2013" name="PLoS Genet.">
        <title>The genome and development-dependent transcriptomes of Pyronema confluens: a window into fungal evolution.</title>
        <authorList>
            <person name="Traeger S."/>
            <person name="Altegoer F."/>
            <person name="Freitag M."/>
            <person name="Gabaldon T."/>
            <person name="Kempken F."/>
            <person name="Kumar A."/>
            <person name="Marcet-Houben M."/>
            <person name="Poggeler S."/>
            <person name="Stajich J.E."/>
            <person name="Nowrousian M."/>
        </authorList>
    </citation>
    <scope>NUCLEOTIDE SEQUENCE [LARGE SCALE GENOMIC DNA]</scope>
    <source>
        <strain evidence="5">CBS 100304</strain>
        <tissue evidence="4">Vegetative mycelium</tissue>
    </source>
</reference>
<feature type="compositionally biased region" description="Basic and acidic residues" evidence="2">
    <location>
        <begin position="136"/>
        <end position="145"/>
    </location>
</feature>
<dbReference type="SUPFAM" id="SSF81606">
    <property type="entry name" value="PP2C-like"/>
    <property type="match status" value="1"/>
</dbReference>
<dbReference type="Pfam" id="PF13672">
    <property type="entry name" value="PP2C_2"/>
    <property type="match status" value="1"/>
</dbReference>
<evidence type="ECO:0000259" key="3">
    <source>
        <dbReference type="PROSITE" id="PS51746"/>
    </source>
</evidence>
<name>U4KYD7_PYROM</name>
<dbReference type="InterPro" id="IPR036457">
    <property type="entry name" value="PPM-type-like_dom_sf"/>
</dbReference>
<feature type="region of interest" description="Disordered" evidence="2">
    <location>
        <begin position="59"/>
        <end position="155"/>
    </location>
</feature>
<protein>
    <recommendedName>
        <fullName evidence="1">Protein phosphatase</fullName>
        <ecNumber evidence="1">3.1.3.16</ecNumber>
    </recommendedName>
</protein>
<evidence type="ECO:0000313" key="4">
    <source>
        <dbReference type="EMBL" id="CCX04619.1"/>
    </source>
</evidence>
<comment type="catalytic activity">
    <reaction evidence="1">
        <text>O-phospho-L-seryl-[protein] + H2O = L-seryl-[protein] + phosphate</text>
        <dbReference type="Rhea" id="RHEA:20629"/>
        <dbReference type="Rhea" id="RHEA-COMP:9863"/>
        <dbReference type="Rhea" id="RHEA-COMP:11604"/>
        <dbReference type="ChEBI" id="CHEBI:15377"/>
        <dbReference type="ChEBI" id="CHEBI:29999"/>
        <dbReference type="ChEBI" id="CHEBI:43474"/>
        <dbReference type="ChEBI" id="CHEBI:83421"/>
        <dbReference type="EC" id="3.1.3.16"/>
    </reaction>
</comment>
<evidence type="ECO:0000256" key="2">
    <source>
        <dbReference type="SAM" id="MobiDB-lite"/>
    </source>
</evidence>
<feature type="domain" description="PPM-type phosphatase" evidence="3">
    <location>
        <begin position="132"/>
        <end position="441"/>
    </location>
</feature>
<gene>
    <name evidence="4" type="ORF">PCON_03050</name>
</gene>
<proteinExistence type="inferred from homology"/>
<keyword evidence="1" id="KW-0464">Manganese</keyword>
<dbReference type="GO" id="GO:0004722">
    <property type="term" value="F:protein serine/threonine phosphatase activity"/>
    <property type="evidence" value="ECO:0007669"/>
    <property type="project" value="UniProtKB-EC"/>
</dbReference>
<dbReference type="InterPro" id="IPR001932">
    <property type="entry name" value="PPM-type_phosphatase-like_dom"/>
</dbReference>
<feature type="compositionally biased region" description="Low complexity" evidence="2">
    <location>
        <begin position="60"/>
        <end position="73"/>
    </location>
</feature>
<dbReference type="InterPro" id="IPR039123">
    <property type="entry name" value="PPTC7"/>
</dbReference>
<dbReference type="GO" id="GO:0046872">
    <property type="term" value="F:metal ion binding"/>
    <property type="evidence" value="ECO:0007669"/>
    <property type="project" value="UniProtKB-UniRule"/>
</dbReference>
<feature type="region of interest" description="Disordered" evidence="2">
    <location>
        <begin position="17"/>
        <end position="36"/>
    </location>
</feature>
<dbReference type="Proteomes" id="UP000018144">
    <property type="component" value="Unassembled WGS sequence"/>
</dbReference>
<feature type="compositionally biased region" description="Low complexity" evidence="2">
    <location>
        <begin position="83"/>
        <end position="92"/>
    </location>
</feature>
<dbReference type="STRING" id="1076935.U4KYD7"/>
<dbReference type="EC" id="3.1.3.16" evidence="1"/>
<dbReference type="PANTHER" id="PTHR12320">
    <property type="entry name" value="PROTEIN PHOSPHATASE 2C"/>
    <property type="match status" value="1"/>
</dbReference>
<comment type="cofactor">
    <cofactor evidence="1">
        <name>Mg(2+)</name>
        <dbReference type="ChEBI" id="CHEBI:18420"/>
    </cofactor>
</comment>
<dbReference type="OMA" id="FKTEGQW"/>
<evidence type="ECO:0000256" key="1">
    <source>
        <dbReference type="RuleBase" id="RU366020"/>
    </source>
</evidence>
<keyword evidence="1" id="KW-0904">Protein phosphatase</keyword>
<keyword evidence="5" id="KW-1185">Reference proteome</keyword>